<evidence type="ECO:0000313" key="3">
    <source>
        <dbReference type="EMBL" id="QRD01795.1"/>
    </source>
</evidence>
<dbReference type="InterPro" id="IPR046624">
    <property type="entry name" value="CSS2_C"/>
</dbReference>
<evidence type="ECO:0000259" key="2">
    <source>
        <dbReference type="Pfam" id="PF20521"/>
    </source>
</evidence>
<proteinExistence type="predicted"/>
<feature type="domain" description="Secreted protein CSS2 C-terminal" evidence="2">
    <location>
        <begin position="41"/>
        <end position="154"/>
    </location>
</feature>
<feature type="transmembrane region" description="Helical" evidence="1">
    <location>
        <begin position="48"/>
        <end position="73"/>
    </location>
</feature>
<accession>A0A7U2FEZ2</accession>
<keyword evidence="1" id="KW-0472">Membrane</keyword>
<organism evidence="3 4">
    <name type="scientific">Phaeosphaeria nodorum (strain SN15 / ATCC MYA-4574 / FGSC 10173)</name>
    <name type="common">Glume blotch fungus</name>
    <name type="synonym">Parastagonospora nodorum</name>
    <dbReference type="NCBI Taxonomy" id="321614"/>
    <lineage>
        <taxon>Eukaryota</taxon>
        <taxon>Fungi</taxon>
        <taxon>Dikarya</taxon>
        <taxon>Ascomycota</taxon>
        <taxon>Pezizomycotina</taxon>
        <taxon>Dothideomycetes</taxon>
        <taxon>Pleosporomycetidae</taxon>
        <taxon>Pleosporales</taxon>
        <taxon>Pleosporineae</taxon>
        <taxon>Phaeosphaeriaceae</taxon>
        <taxon>Parastagonospora</taxon>
    </lineage>
</organism>
<dbReference type="Pfam" id="PF20521">
    <property type="entry name" value="DUF6736"/>
    <property type="match status" value="1"/>
</dbReference>
<name>A0A7U2FEZ2_PHANO</name>
<dbReference type="VEuPathDB" id="FungiDB:JI435_047800"/>
<dbReference type="EMBL" id="CP069035">
    <property type="protein sequence ID" value="QRD01795.1"/>
    <property type="molecule type" value="Genomic_DNA"/>
</dbReference>
<keyword evidence="1" id="KW-1133">Transmembrane helix</keyword>
<dbReference type="KEGG" id="pno:SNOG_04780"/>
<reference evidence="4" key="1">
    <citation type="journal article" date="2021" name="BMC Genomics">
        <title>Chromosome-level genome assembly and manually-curated proteome of model necrotroph Parastagonospora nodorum Sn15 reveals a genome-wide trove of candidate effector homologs, and redundancy of virulence-related functions within an accessory chromosome.</title>
        <authorList>
            <person name="Bertazzoni S."/>
            <person name="Jones D.A.B."/>
            <person name="Phan H.T."/>
            <person name="Tan K.-C."/>
            <person name="Hane J.K."/>
        </authorList>
    </citation>
    <scope>NUCLEOTIDE SEQUENCE [LARGE SCALE GENOMIC DNA]</scope>
    <source>
        <strain evidence="4">SN15 / ATCC MYA-4574 / FGSC 10173)</strain>
    </source>
</reference>
<gene>
    <name evidence="3" type="ORF">JI435_047800</name>
</gene>
<keyword evidence="4" id="KW-1185">Reference proteome</keyword>
<keyword evidence="1" id="KW-0812">Transmembrane</keyword>
<dbReference type="Proteomes" id="UP000663193">
    <property type="component" value="Chromosome 13"/>
</dbReference>
<evidence type="ECO:0000313" key="4">
    <source>
        <dbReference type="Proteomes" id="UP000663193"/>
    </source>
</evidence>
<dbReference type="OrthoDB" id="5059029at2759"/>
<sequence>MRCQLTHVPCLLATADALTLGKRQTANSYGELPDTPEDVATLEARTDIVVVAGMVTTGLTATLSILTIANYLAEHIKYQSEIKSCSVISGNFEDAVWQYVATTSGNNCDTTAQTKTIKNAVQRELEWMERNRYTSACFKMDHGGTWEGHLKISLAGVPLASDGKCNEVKYDNI</sequence>
<protein>
    <recommendedName>
        <fullName evidence="2">Secreted protein CSS2 C-terminal domain-containing protein</fullName>
    </recommendedName>
</protein>
<dbReference type="OMA" id="VEHNDIC"/>
<dbReference type="AlphaFoldDB" id="A0A7U2FEZ2"/>
<evidence type="ECO:0000256" key="1">
    <source>
        <dbReference type="SAM" id="Phobius"/>
    </source>
</evidence>
<dbReference type="RefSeq" id="XP_001795192.1">
    <property type="nucleotide sequence ID" value="XM_001795140.1"/>
</dbReference>